<organism evidence="2 3">
    <name type="scientific">Cynara cardunculus var. scolymus</name>
    <name type="common">Globe artichoke</name>
    <name type="synonym">Cynara scolymus</name>
    <dbReference type="NCBI Taxonomy" id="59895"/>
    <lineage>
        <taxon>Eukaryota</taxon>
        <taxon>Viridiplantae</taxon>
        <taxon>Streptophyta</taxon>
        <taxon>Embryophyta</taxon>
        <taxon>Tracheophyta</taxon>
        <taxon>Spermatophyta</taxon>
        <taxon>Magnoliopsida</taxon>
        <taxon>eudicotyledons</taxon>
        <taxon>Gunneridae</taxon>
        <taxon>Pentapetalae</taxon>
        <taxon>asterids</taxon>
        <taxon>campanulids</taxon>
        <taxon>Asterales</taxon>
        <taxon>Asteraceae</taxon>
        <taxon>Carduoideae</taxon>
        <taxon>Cardueae</taxon>
        <taxon>Carduinae</taxon>
        <taxon>Cynara</taxon>
    </lineage>
</organism>
<keyword evidence="3" id="KW-1185">Reference proteome</keyword>
<evidence type="ECO:0000313" key="3">
    <source>
        <dbReference type="Proteomes" id="UP000243975"/>
    </source>
</evidence>
<dbReference type="Gramene" id="KVI06785">
    <property type="protein sequence ID" value="KVI06785"/>
    <property type="gene ID" value="Ccrd_014859"/>
</dbReference>
<name>A0A103YCY2_CYNCS</name>
<evidence type="ECO:0000313" key="2">
    <source>
        <dbReference type="EMBL" id="KVI06785.1"/>
    </source>
</evidence>
<dbReference type="STRING" id="59895.A0A103YCY2"/>
<dbReference type="Proteomes" id="UP000243975">
    <property type="component" value="Unassembled WGS sequence"/>
</dbReference>
<proteinExistence type="predicted"/>
<accession>A0A103YCY2</accession>
<dbReference type="InterPro" id="IPR036869">
    <property type="entry name" value="J_dom_sf"/>
</dbReference>
<dbReference type="GO" id="GO:0005634">
    <property type="term" value="C:nucleus"/>
    <property type="evidence" value="ECO:0007669"/>
    <property type="project" value="TreeGrafter"/>
</dbReference>
<reference evidence="2 3" key="1">
    <citation type="journal article" date="2016" name="Sci. Rep.">
        <title>The genome sequence of the outbreeding globe artichoke constructed de novo incorporating a phase-aware low-pass sequencing strategy of F1 progeny.</title>
        <authorList>
            <person name="Scaglione D."/>
            <person name="Reyes-Chin-Wo S."/>
            <person name="Acquadro A."/>
            <person name="Froenicke L."/>
            <person name="Portis E."/>
            <person name="Beitel C."/>
            <person name="Tirone M."/>
            <person name="Mauro R."/>
            <person name="Lo Monaco A."/>
            <person name="Mauromicale G."/>
            <person name="Faccioli P."/>
            <person name="Cattivelli L."/>
            <person name="Rieseberg L."/>
            <person name="Michelmore R."/>
            <person name="Lanteri S."/>
        </authorList>
    </citation>
    <scope>NUCLEOTIDE SEQUENCE [LARGE SCALE GENOMIC DNA]</scope>
    <source>
        <strain evidence="2">2C</strain>
    </source>
</reference>
<dbReference type="AlphaFoldDB" id="A0A103YCY2"/>
<dbReference type="PANTHER" id="PTHR45504:SF3">
    <property type="entry name" value="CHAPERONE DNAJ-DOMAIN SUPERFAMILY PROTEIN"/>
    <property type="match status" value="1"/>
</dbReference>
<protein>
    <submittedName>
        <fullName evidence="2">DnaJ domain-containing protein</fullName>
    </submittedName>
</protein>
<gene>
    <name evidence="2" type="ORF">Ccrd_014859</name>
</gene>
<dbReference type="GO" id="GO:0005737">
    <property type="term" value="C:cytoplasm"/>
    <property type="evidence" value="ECO:0007669"/>
    <property type="project" value="TreeGrafter"/>
</dbReference>
<feature type="region of interest" description="Disordered" evidence="1">
    <location>
        <begin position="1"/>
        <end position="34"/>
    </location>
</feature>
<comment type="caution">
    <text evidence="2">The sequence shown here is derived from an EMBL/GenBank/DDBJ whole genome shotgun (WGS) entry which is preliminary data.</text>
</comment>
<dbReference type="PANTHER" id="PTHR45504">
    <property type="entry name" value="CHAPERONE DNAJ-DOMAIN SUPERFAMILY PROTEIN"/>
    <property type="match status" value="1"/>
</dbReference>
<dbReference type="SUPFAM" id="SSF46565">
    <property type="entry name" value="Chaperone J-domain"/>
    <property type="match status" value="1"/>
</dbReference>
<dbReference type="EMBL" id="LEKV01001634">
    <property type="protein sequence ID" value="KVI06785.1"/>
    <property type="molecule type" value="Genomic_DNA"/>
</dbReference>
<feature type="compositionally biased region" description="Basic and acidic residues" evidence="1">
    <location>
        <begin position="1"/>
        <end position="26"/>
    </location>
</feature>
<sequence>MRWDEMKGNFMHHKQEQEPPQHEQHDSSYLSFDSLSPNFKPKDYYRKLEVHYEVTEEEIRPNYIRLALVLK</sequence>
<evidence type="ECO:0000256" key="1">
    <source>
        <dbReference type="SAM" id="MobiDB-lite"/>
    </source>
</evidence>
<dbReference type="OMA" id="MWWDEEF"/>